<protein>
    <submittedName>
        <fullName evidence="3">SAM-dependent methyltransferase</fullName>
    </submittedName>
</protein>
<dbReference type="Proteomes" id="UP000215509">
    <property type="component" value="Unassembled WGS sequence"/>
</dbReference>
<reference evidence="3 4" key="1">
    <citation type="submission" date="2017-07" db="EMBL/GenBank/DDBJ databases">
        <title>Genome sequencing and assembly of Paenibacillus rigui.</title>
        <authorList>
            <person name="Mayilraj S."/>
        </authorList>
    </citation>
    <scope>NUCLEOTIDE SEQUENCE [LARGE SCALE GENOMIC DNA]</scope>
    <source>
        <strain evidence="3 4">JCM 16352</strain>
    </source>
</reference>
<evidence type="ECO:0000313" key="4">
    <source>
        <dbReference type="Proteomes" id="UP000215509"/>
    </source>
</evidence>
<keyword evidence="4" id="KW-1185">Reference proteome</keyword>
<dbReference type="PANTHER" id="PTHR12049:SF7">
    <property type="entry name" value="PROTEIN ARGININE METHYLTRANSFERASE NDUFAF7, MITOCHONDRIAL"/>
    <property type="match status" value="1"/>
</dbReference>
<proteinExistence type="predicted"/>
<gene>
    <name evidence="3" type="ORF">CF651_12705</name>
</gene>
<dbReference type="InterPro" id="IPR029063">
    <property type="entry name" value="SAM-dependent_MTases_sf"/>
</dbReference>
<dbReference type="InterPro" id="IPR003788">
    <property type="entry name" value="NDUFAF7"/>
</dbReference>
<keyword evidence="2 3" id="KW-0808">Transferase</keyword>
<dbReference type="GO" id="GO:0032259">
    <property type="term" value="P:methylation"/>
    <property type="evidence" value="ECO:0007669"/>
    <property type="project" value="UniProtKB-KW"/>
</dbReference>
<evidence type="ECO:0000256" key="2">
    <source>
        <dbReference type="ARBA" id="ARBA00022679"/>
    </source>
</evidence>
<dbReference type="AlphaFoldDB" id="A0A229URL2"/>
<keyword evidence="1 3" id="KW-0489">Methyltransferase</keyword>
<dbReference type="PANTHER" id="PTHR12049">
    <property type="entry name" value="PROTEIN ARGININE METHYLTRANSFERASE NDUFAF7, MITOCHONDRIAL"/>
    <property type="match status" value="1"/>
</dbReference>
<dbReference type="RefSeq" id="WP_094015222.1">
    <property type="nucleotide sequence ID" value="NZ_NMQW01000017.1"/>
</dbReference>
<evidence type="ECO:0000313" key="3">
    <source>
        <dbReference type="EMBL" id="OXM86072.1"/>
    </source>
</evidence>
<dbReference type="EMBL" id="NMQW01000017">
    <property type="protein sequence ID" value="OXM86072.1"/>
    <property type="molecule type" value="Genomic_DNA"/>
</dbReference>
<dbReference type="GO" id="GO:0035243">
    <property type="term" value="F:protein-arginine omega-N symmetric methyltransferase activity"/>
    <property type="evidence" value="ECO:0007669"/>
    <property type="project" value="TreeGrafter"/>
</dbReference>
<organism evidence="3 4">
    <name type="scientific">Paenibacillus rigui</name>
    <dbReference type="NCBI Taxonomy" id="554312"/>
    <lineage>
        <taxon>Bacteria</taxon>
        <taxon>Bacillati</taxon>
        <taxon>Bacillota</taxon>
        <taxon>Bacilli</taxon>
        <taxon>Bacillales</taxon>
        <taxon>Paenibacillaceae</taxon>
        <taxon>Paenibacillus</taxon>
    </lineage>
</organism>
<evidence type="ECO:0000256" key="1">
    <source>
        <dbReference type="ARBA" id="ARBA00022603"/>
    </source>
</evidence>
<dbReference type="Gene3D" id="3.40.50.12710">
    <property type="match status" value="1"/>
</dbReference>
<comment type="caution">
    <text evidence="3">The sequence shown here is derived from an EMBL/GenBank/DDBJ whole genome shotgun (WGS) entry which is preliminary data.</text>
</comment>
<sequence length="368" mass="41405">MVPDNTLHGKIVRAIRNSQDHAIPFRDYMAMCLYDPEDGYYMKDKERIGPGGDFYTSASIGGIMGMVLARYISEVARGWGEGPVVLAEWGGGSGALAKQILDELRSTNPELYAGLSYISIEQSPAHRMLQKQTLHTHEALVCWMTEQDWLHKGPWNRTWVLSNELIDAFPVDRVRIHHGQPHEVRVGINGAGDEFVEKLVQLDEGAVLAYVQGISQELEEGQQLEVNLSGMDWLHIIGKAIQSGEVITIDYGDQEEELYAAHRMKGTLMCYTRHAAHDDPYVNPGDQDITTHVNFSRLMQAGEQSGMQTKFYGTQKQFLVDHGVLQLLQDTTGTDPFSPAAKRNRAIRQLLLSDQMSELFKVLIHEKR</sequence>
<dbReference type="SUPFAM" id="SSF53335">
    <property type="entry name" value="S-adenosyl-L-methionine-dependent methyltransferases"/>
    <property type="match status" value="1"/>
</dbReference>
<dbReference type="InterPro" id="IPR038375">
    <property type="entry name" value="NDUFAF7_sf"/>
</dbReference>
<accession>A0A229URL2</accession>
<dbReference type="Pfam" id="PF02636">
    <property type="entry name" value="Methyltransf_28"/>
    <property type="match status" value="1"/>
</dbReference>
<name>A0A229URL2_9BACL</name>
<dbReference type="OrthoDB" id="9794208at2"/>